<dbReference type="STRING" id="50718.SU60_04375"/>
<name>A0A0C3ICG8_9VIBR</name>
<protein>
    <recommendedName>
        <fullName evidence="1">Solitary outer membrane autotransporter-like beta-barrel domain-containing protein</fullName>
    </recommendedName>
</protein>
<sequence>MKSILALVTLSLPSFITNAESVRQQLKKEFEQSFASSIVLSDSDVLTLGFNHFDPNEAFNIENEDIGSRDSIDLRKRVTAYILPYSIDLTELEDGQASYYFNGRFYLLGNEQEVSLDPTKTPDKNKEQVYGGYVEIEQEQQITERISLSGAIGTHLIYYKNNYSYRSDALDEYRDLFEGVYFNTDAWALVGEVNATFKYQQDKNWGRWYVWSSPHYFYGTSWGDANYGELGEPEGWYWVNGIKAFYDFANFENTIQTLYASINRVDIGADTREPINATNYYEASLGWLMTPPFDSDWIDNVGIGLTINYGSALKGGSISLFFNQQ</sequence>
<dbReference type="Pfam" id="PF11557">
    <property type="entry name" value="Omp_AT"/>
    <property type="match status" value="1"/>
</dbReference>
<evidence type="ECO:0000313" key="2">
    <source>
        <dbReference type="EMBL" id="KIN12017.1"/>
    </source>
</evidence>
<dbReference type="Proteomes" id="UP000031977">
    <property type="component" value="Unassembled WGS sequence"/>
</dbReference>
<evidence type="ECO:0000313" key="3">
    <source>
        <dbReference type="Proteomes" id="UP000031977"/>
    </source>
</evidence>
<dbReference type="EMBL" id="JXOK01000009">
    <property type="protein sequence ID" value="KIN12017.1"/>
    <property type="molecule type" value="Genomic_DNA"/>
</dbReference>
<feature type="domain" description="Solitary outer membrane autotransporter-like beta-barrel" evidence="1">
    <location>
        <begin position="7"/>
        <end position="324"/>
    </location>
</feature>
<gene>
    <name evidence="2" type="ORF">SU60_04375</name>
</gene>
<evidence type="ECO:0000259" key="1">
    <source>
        <dbReference type="Pfam" id="PF11557"/>
    </source>
</evidence>
<organism evidence="2 3">
    <name type="scientific">Vibrio mytili</name>
    <dbReference type="NCBI Taxonomy" id="50718"/>
    <lineage>
        <taxon>Bacteria</taxon>
        <taxon>Pseudomonadati</taxon>
        <taxon>Pseudomonadota</taxon>
        <taxon>Gammaproteobacteria</taxon>
        <taxon>Vibrionales</taxon>
        <taxon>Vibrionaceae</taxon>
        <taxon>Vibrio</taxon>
    </lineage>
</organism>
<dbReference type="AlphaFoldDB" id="A0A0C3ICG8"/>
<dbReference type="InterPro" id="IPR021621">
    <property type="entry name" value="Omp_AT"/>
</dbReference>
<accession>A0A0C3ICG8</accession>
<reference evidence="2 3" key="1">
    <citation type="submission" date="2015-01" db="EMBL/GenBank/DDBJ databases">
        <title>Draft genome of Vibrio mytili type strain CAIM 528.</title>
        <authorList>
            <person name="Gonzalez-Castillo A."/>
            <person name="Gomez-Gil B."/>
            <person name="Enciso-Ibarra J."/>
        </authorList>
    </citation>
    <scope>NUCLEOTIDE SEQUENCE [LARGE SCALE GENOMIC DNA]</scope>
    <source>
        <strain evidence="2 3">CAIM 528</strain>
    </source>
</reference>
<keyword evidence="3" id="KW-1185">Reference proteome</keyword>
<proteinExistence type="predicted"/>
<comment type="caution">
    <text evidence="2">The sequence shown here is derived from an EMBL/GenBank/DDBJ whole genome shotgun (WGS) entry which is preliminary data.</text>
</comment>